<dbReference type="InterPro" id="IPR014710">
    <property type="entry name" value="RmlC-like_jellyroll"/>
</dbReference>
<evidence type="ECO:0000313" key="2">
    <source>
        <dbReference type="EMBL" id="KAA9005080.1"/>
    </source>
</evidence>
<dbReference type="EMBL" id="VYQE01000008">
    <property type="protein sequence ID" value="KAA9005080.1"/>
    <property type="molecule type" value="Genomic_DNA"/>
</dbReference>
<dbReference type="Pfam" id="PF07883">
    <property type="entry name" value="Cupin_2"/>
    <property type="match status" value="1"/>
</dbReference>
<proteinExistence type="predicted"/>
<dbReference type="AlphaFoldDB" id="A0A5J5GAX2"/>
<protein>
    <submittedName>
        <fullName evidence="2">Cupin domain-containing protein</fullName>
    </submittedName>
</protein>
<dbReference type="InterPro" id="IPR013096">
    <property type="entry name" value="Cupin_2"/>
</dbReference>
<dbReference type="Proteomes" id="UP000326554">
    <property type="component" value="Unassembled WGS sequence"/>
</dbReference>
<keyword evidence="3" id="KW-1185">Reference proteome</keyword>
<reference evidence="2 3" key="1">
    <citation type="submission" date="2019-09" db="EMBL/GenBank/DDBJ databases">
        <authorList>
            <person name="Park J.-S."/>
            <person name="Choi H.-J."/>
        </authorList>
    </citation>
    <scope>NUCLEOTIDE SEQUENCE [LARGE SCALE GENOMIC DNA]</scope>
    <source>
        <strain evidence="2 3">176SS1-4</strain>
    </source>
</reference>
<dbReference type="RefSeq" id="WP_150446861.1">
    <property type="nucleotide sequence ID" value="NZ_VYQE01000008.1"/>
</dbReference>
<comment type="caution">
    <text evidence="2">The sequence shown here is derived from an EMBL/GenBank/DDBJ whole genome shotgun (WGS) entry which is preliminary data.</text>
</comment>
<dbReference type="InterPro" id="IPR011051">
    <property type="entry name" value="RmlC_Cupin_sf"/>
</dbReference>
<sequence length="273" mass="29652">MPVFKRAGEGEATRPDTPRVIDLLTRESTKSDHVEAARIAVPKGTGYQADVAADEVVWFQVLRGSGSVNGQPLDRSRVAFTSAAGSLDLTAEEDLDLLWVRVPAASRFDPKLASDGRELTVIDWSREPILQSEHDSRNRIYMATPALVGTDAIKAEMVTYPPGTAAPEHHHVGAEHFQFVLSGKGTAVLNGEPLELAAGDVLYHYEHELHYFFTDPGSGEDFVFVEFFVPGHCETVWVDAASACAWLPTGKDSTGNAPTREIAYHVHGDDGGI</sequence>
<accession>A0A5J5GAX2</accession>
<organism evidence="2 3">
    <name type="scientific">Histidinibacterium aquaticum</name>
    <dbReference type="NCBI Taxonomy" id="2613962"/>
    <lineage>
        <taxon>Bacteria</taxon>
        <taxon>Pseudomonadati</taxon>
        <taxon>Pseudomonadota</taxon>
        <taxon>Alphaproteobacteria</taxon>
        <taxon>Rhodobacterales</taxon>
        <taxon>Paracoccaceae</taxon>
        <taxon>Histidinibacterium</taxon>
    </lineage>
</organism>
<dbReference type="Gene3D" id="2.60.120.10">
    <property type="entry name" value="Jelly Rolls"/>
    <property type="match status" value="2"/>
</dbReference>
<evidence type="ECO:0000313" key="3">
    <source>
        <dbReference type="Proteomes" id="UP000326554"/>
    </source>
</evidence>
<name>A0A5J5GAX2_9RHOB</name>
<dbReference type="SUPFAM" id="SSF51182">
    <property type="entry name" value="RmlC-like cupins"/>
    <property type="match status" value="2"/>
</dbReference>
<evidence type="ECO:0000259" key="1">
    <source>
        <dbReference type="Pfam" id="PF07883"/>
    </source>
</evidence>
<gene>
    <name evidence="2" type="ORF">F3S47_18805</name>
</gene>
<feature type="domain" description="Cupin type-2" evidence="1">
    <location>
        <begin position="157"/>
        <end position="213"/>
    </location>
</feature>